<name>A0A240F749_9VIRU</name>
<dbReference type="SUPFAM" id="SSF54849">
    <property type="entry name" value="GroEL-intermediate domain like"/>
    <property type="match status" value="2"/>
</dbReference>
<dbReference type="EMBL" id="KU595447">
    <property type="protein sequence ID" value="AQM32613.1"/>
    <property type="molecule type" value="Genomic_DNA"/>
</dbReference>
<evidence type="ECO:0000256" key="2">
    <source>
        <dbReference type="ARBA" id="ARBA00023186"/>
    </source>
</evidence>
<dbReference type="NCBIfam" id="NF009487">
    <property type="entry name" value="PRK12849.1"/>
    <property type="match status" value="1"/>
</dbReference>
<gene>
    <name evidence="3" type="primary">GroEL</name>
</gene>
<evidence type="ECO:0000256" key="1">
    <source>
        <dbReference type="ARBA" id="ARBA00006607"/>
    </source>
</evidence>
<proteinExistence type="inferred from homology"/>
<dbReference type="GO" id="GO:0042026">
    <property type="term" value="P:protein refolding"/>
    <property type="evidence" value="ECO:0007669"/>
    <property type="project" value="InterPro"/>
</dbReference>
<dbReference type="GO" id="GO:0005524">
    <property type="term" value="F:ATP binding"/>
    <property type="evidence" value="ECO:0007669"/>
    <property type="project" value="InterPro"/>
</dbReference>
<sequence length="518" mass="55365">MAQFGGPKLVKQMYFDGDAKEKLINGINKIANAVGSTLGASGKTVVIEDDFGGPQVTKDGVSVANSILLQDPVENLAVSMMKQAAQKTATIAGDGTTTSIVLTKAIIDNYFSKKGETVSFRQIREGVESYKESVIKRLDKIAIPVKEKQLNQVATISANNDAELGKVIAEAFNDAGDNGVVTMETSPSSETYVTSVQGTKIGSTSKSHHFFTNAEKEIAELDNPLVFLSASDIPNVRKIQDILEYAIKSNRSILLVAPLESQPLTALAMNKVKGNIKVNVVEPPSFGLKRKDILDDLALLVGAKVFDESLGDSIDAITPDMLGSADKALSDKDGTVLIVEDKPEEVQERIDYLKSVLEKEDHHVMTRHLNDRLALLSGGVSVIYVGADTEVELKEKQDRVDDAIHAVRAAKKEGILPGAGVALHNASDKIKATNVGAEILANAIKAPYKKILENAGITYGPFMDEGKGINVVTGEGVDMVKAGIIDPVLVTKTALNNSVSVALTILSTDCVISNIREQ</sequence>
<protein>
    <submittedName>
        <fullName evidence="3">Chaperonin GroEL</fullName>
    </submittedName>
</protein>
<dbReference type="InterPro" id="IPR002423">
    <property type="entry name" value="Cpn60/GroEL/TCP-1"/>
</dbReference>
<dbReference type="SUPFAM" id="SSF52029">
    <property type="entry name" value="GroEL apical domain-like"/>
    <property type="match status" value="1"/>
</dbReference>
<comment type="similarity">
    <text evidence="1">Belongs to the chaperonin (HSP60) family.</text>
</comment>
<dbReference type="Gene3D" id="1.10.560.10">
    <property type="entry name" value="GroEL-like equatorial domain"/>
    <property type="match status" value="1"/>
</dbReference>
<dbReference type="InterPro" id="IPR027410">
    <property type="entry name" value="TCP-1-like_intermed_sf"/>
</dbReference>
<dbReference type="FunFam" id="3.50.7.10:FF:000001">
    <property type="entry name" value="60 kDa chaperonin"/>
    <property type="match status" value="1"/>
</dbReference>
<organism evidence="3">
    <name type="scientific">uncultured virus</name>
    <dbReference type="NCBI Taxonomy" id="340016"/>
    <lineage>
        <taxon>Viruses</taxon>
        <taxon>environmental samples</taxon>
    </lineage>
</organism>
<dbReference type="InterPro" id="IPR001844">
    <property type="entry name" value="Cpn60/GroEL"/>
</dbReference>
<dbReference type="NCBIfam" id="NF000592">
    <property type="entry name" value="PRK00013.1"/>
    <property type="match status" value="1"/>
</dbReference>
<reference evidence="3" key="1">
    <citation type="journal article" date="2017" name="ISME J.">
        <title>Novel chaperonins are prevalent in the virioplankton and demonstrate links to viral biology and ecology.</title>
        <authorList>
            <person name="Marine R.L."/>
            <person name="Nasko D.J."/>
            <person name="Wray J."/>
            <person name="Polson S.W."/>
            <person name="Wommack K.E."/>
        </authorList>
    </citation>
    <scope>NUCLEOTIDE SEQUENCE</scope>
</reference>
<evidence type="ECO:0000313" key="3">
    <source>
        <dbReference type="EMBL" id="AQM32613.1"/>
    </source>
</evidence>
<dbReference type="SUPFAM" id="SSF48592">
    <property type="entry name" value="GroEL equatorial domain-like"/>
    <property type="match status" value="1"/>
</dbReference>
<dbReference type="PRINTS" id="PR00298">
    <property type="entry name" value="CHAPERONIN60"/>
</dbReference>
<dbReference type="InterPro" id="IPR027413">
    <property type="entry name" value="GROEL-like_equatorial_sf"/>
</dbReference>
<dbReference type="InterPro" id="IPR027409">
    <property type="entry name" value="GroEL-like_apical_dom_sf"/>
</dbReference>
<dbReference type="Gene3D" id="3.30.260.10">
    <property type="entry name" value="TCP-1-like chaperonin intermediate domain"/>
    <property type="match status" value="1"/>
</dbReference>
<dbReference type="GO" id="GO:0140662">
    <property type="term" value="F:ATP-dependent protein folding chaperone"/>
    <property type="evidence" value="ECO:0007669"/>
    <property type="project" value="InterPro"/>
</dbReference>
<dbReference type="PANTHER" id="PTHR45633">
    <property type="entry name" value="60 KDA HEAT SHOCK PROTEIN, MITOCHONDRIAL"/>
    <property type="match status" value="1"/>
</dbReference>
<dbReference type="Pfam" id="PF00118">
    <property type="entry name" value="Cpn60_TCP1"/>
    <property type="match status" value="1"/>
</dbReference>
<accession>A0A240F749</accession>
<keyword evidence="2" id="KW-0143">Chaperone</keyword>
<dbReference type="Gene3D" id="3.50.7.10">
    <property type="entry name" value="GroEL"/>
    <property type="match status" value="1"/>
</dbReference>